<dbReference type="PANTHER" id="PTHR32507">
    <property type="entry name" value="NA(+)/H(+) ANTIPORTER 1"/>
    <property type="match status" value="1"/>
</dbReference>
<evidence type="ECO:0000256" key="9">
    <source>
        <dbReference type="SAM" id="Phobius"/>
    </source>
</evidence>
<dbReference type="GO" id="GO:0006813">
    <property type="term" value="P:potassium ion transport"/>
    <property type="evidence" value="ECO:0007669"/>
    <property type="project" value="InterPro"/>
</dbReference>
<dbReference type="AlphaFoldDB" id="A0A923LHX0"/>
<feature type="transmembrane region" description="Helical" evidence="9">
    <location>
        <begin position="271"/>
        <end position="290"/>
    </location>
</feature>
<feature type="transmembrane region" description="Helical" evidence="9">
    <location>
        <begin position="218"/>
        <end position="235"/>
    </location>
</feature>
<dbReference type="GO" id="GO:1902600">
    <property type="term" value="P:proton transmembrane transport"/>
    <property type="evidence" value="ECO:0007669"/>
    <property type="project" value="InterPro"/>
</dbReference>
<feature type="transmembrane region" description="Helical" evidence="9">
    <location>
        <begin position="58"/>
        <end position="75"/>
    </location>
</feature>
<evidence type="ECO:0000259" key="10">
    <source>
        <dbReference type="PROSITE" id="PS51202"/>
    </source>
</evidence>
<evidence type="ECO:0000313" key="11">
    <source>
        <dbReference type="EMBL" id="MBC5689092.1"/>
    </source>
</evidence>
<accession>A0A923LHX0</accession>
<feature type="transmembrane region" description="Helical" evidence="9">
    <location>
        <begin position="356"/>
        <end position="376"/>
    </location>
</feature>
<dbReference type="EMBL" id="JACOPF010000001">
    <property type="protein sequence ID" value="MBC5689092.1"/>
    <property type="molecule type" value="Genomic_DNA"/>
</dbReference>
<keyword evidence="8 9" id="KW-0472">Membrane</keyword>
<dbReference type="SUPFAM" id="SSF116726">
    <property type="entry name" value="TrkA C-terminal domain-like"/>
    <property type="match status" value="2"/>
</dbReference>
<keyword evidence="5 9" id="KW-0812">Transmembrane</keyword>
<evidence type="ECO:0000256" key="2">
    <source>
        <dbReference type="ARBA" id="ARBA00022448"/>
    </source>
</evidence>
<feature type="transmembrane region" description="Helical" evidence="9">
    <location>
        <begin position="328"/>
        <end position="350"/>
    </location>
</feature>
<keyword evidence="12" id="KW-1185">Reference proteome</keyword>
<dbReference type="InterPro" id="IPR006037">
    <property type="entry name" value="RCK_C"/>
</dbReference>
<feature type="domain" description="RCK C-terminal" evidence="10">
    <location>
        <begin position="394"/>
        <end position="477"/>
    </location>
</feature>
<gene>
    <name evidence="11" type="ORF">H8S37_09150</name>
</gene>
<dbReference type="InterPro" id="IPR006153">
    <property type="entry name" value="Cation/H_exchanger_TM"/>
</dbReference>
<feature type="transmembrane region" description="Helical" evidence="9">
    <location>
        <begin position="87"/>
        <end position="110"/>
    </location>
</feature>
<evidence type="ECO:0000256" key="8">
    <source>
        <dbReference type="ARBA" id="ARBA00023136"/>
    </source>
</evidence>
<dbReference type="PROSITE" id="PS51202">
    <property type="entry name" value="RCK_C"/>
    <property type="match status" value="2"/>
</dbReference>
<evidence type="ECO:0000313" key="12">
    <source>
        <dbReference type="Proteomes" id="UP000652477"/>
    </source>
</evidence>
<dbReference type="GO" id="GO:0008324">
    <property type="term" value="F:monoatomic cation transmembrane transporter activity"/>
    <property type="evidence" value="ECO:0007669"/>
    <property type="project" value="InterPro"/>
</dbReference>
<dbReference type="Gene3D" id="1.20.1530.20">
    <property type="match status" value="1"/>
</dbReference>
<dbReference type="RefSeq" id="WP_186875662.1">
    <property type="nucleotide sequence ID" value="NZ_JACOPF010000001.1"/>
</dbReference>
<keyword evidence="3" id="KW-0050">Antiport</keyword>
<feature type="transmembrane region" description="Helical" evidence="9">
    <location>
        <begin position="296"/>
        <end position="316"/>
    </location>
</feature>
<feature type="transmembrane region" description="Helical" evidence="9">
    <location>
        <begin position="117"/>
        <end position="136"/>
    </location>
</feature>
<keyword evidence="7" id="KW-0406">Ion transport</keyword>
<keyword evidence="6 9" id="KW-1133">Transmembrane helix</keyword>
<dbReference type="Pfam" id="PF02080">
    <property type="entry name" value="TrkA_C"/>
    <property type="match status" value="2"/>
</dbReference>
<evidence type="ECO:0000256" key="7">
    <source>
        <dbReference type="ARBA" id="ARBA00023065"/>
    </source>
</evidence>
<comment type="caution">
    <text evidence="11">The sequence shown here is derived from an EMBL/GenBank/DDBJ whole genome shotgun (WGS) entry which is preliminary data.</text>
</comment>
<feature type="transmembrane region" description="Helical" evidence="9">
    <location>
        <begin position="25"/>
        <end position="46"/>
    </location>
</feature>
<dbReference type="Proteomes" id="UP000652477">
    <property type="component" value="Unassembled WGS sequence"/>
</dbReference>
<dbReference type="Pfam" id="PF00999">
    <property type="entry name" value="Na_H_Exchanger"/>
    <property type="match status" value="1"/>
</dbReference>
<evidence type="ECO:0000256" key="1">
    <source>
        <dbReference type="ARBA" id="ARBA00004651"/>
    </source>
</evidence>
<sequence length="533" mass="58044">MEMAIMMCAVVIAVCILTNKFTSKLGIPAVLLFMGIGMLFGSEGLVKIPFDDFKAAERICSVALVFIMFYGGFGTNFKAAKPVFGKAVSMATLGVLITAGVTGIFCHLALGMSIQEGMLIGAVIGSTDAASVFSILRSKNLSLKEGTASLLEVESGSNDPFSYMLTMAVLSWMGGEGQNIFLMVIRQLGFGIMFGVGLGILAVQIFERIEFDIEGADTILMAAMVLFSYAGTTFLGGNGYLSVYLLGIIVGNANFGNKISLIHFFEGIDKLAQILIFFLLGLLVFPSELLPMLGKAVVIFLGLTCIARPLATILLLAPFRSSVRQQFLVSFSGLRGAASIVFAIMVTVNPVYTKSYVFNIVFCVALISVTFQGMLLPYVSRKLDMIDTEQTVMKTFSDYQEEQQMHLLQIRLKEGHKYIGKKIQDLKLGGVLAVLIEREGEAIIPRGEVTLKEGDVLVLSGESYQGAQDTVLDEQRIEKGDTRIGKKIREMENPQNRLVVLIRRDDKTTVIPKGDTKIYEGDTLIFSTGERPG</sequence>
<name>A0A923LHX0_9FIRM</name>
<keyword evidence="2" id="KW-0813">Transport</keyword>
<feature type="domain" description="RCK C-terminal" evidence="10">
    <location>
        <begin position="484"/>
        <end position="533"/>
    </location>
</feature>
<keyword evidence="4" id="KW-1003">Cell membrane</keyword>
<dbReference type="NCBIfam" id="NF003716">
    <property type="entry name" value="PRK05326.1-3"/>
    <property type="match status" value="1"/>
</dbReference>
<evidence type="ECO:0000256" key="3">
    <source>
        <dbReference type="ARBA" id="ARBA00022449"/>
    </source>
</evidence>
<evidence type="ECO:0000256" key="4">
    <source>
        <dbReference type="ARBA" id="ARBA00022475"/>
    </source>
</evidence>
<dbReference type="GO" id="GO:0005886">
    <property type="term" value="C:plasma membrane"/>
    <property type="evidence" value="ECO:0007669"/>
    <property type="project" value="UniProtKB-SubCell"/>
</dbReference>
<dbReference type="Gene3D" id="3.30.70.1450">
    <property type="entry name" value="Regulator of K+ conductance, C-terminal domain"/>
    <property type="match status" value="2"/>
</dbReference>
<organism evidence="11 12">
    <name type="scientific">Mediterraneibacter hominis</name>
    <dbReference type="NCBI Taxonomy" id="2763054"/>
    <lineage>
        <taxon>Bacteria</taxon>
        <taxon>Bacillati</taxon>
        <taxon>Bacillota</taxon>
        <taxon>Clostridia</taxon>
        <taxon>Lachnospirales</taxon>
        <taxon>Lachnospiraceae</taxon>
        <taxon>Mediterraneibacter</taxon>
    </lineage>
</organism>
<dbReference type="InterPro" id="IPR038770">
    <property type="entry name" value="Na+/solute_symporter_sf"/>
</dbReference>
<feature type="transmembrane region" description="Helical" evidence="9">
    <location>
        <begin position="180"/>
        <end position="206"/>
    </location>
</feature>
<evidence type="ECO:0000256" key="6">
    <source>
        <dbReference type="ARBA" id="ARBA00022989"/>
    </source>
</evidence>
<dbReference type="InterPro" id="IPR036721">
    <property type="entry name" value="RCK_C_sf"/>
</dbReference>
<evidence type="ECO:0000256" key="5">
    <source>
        <dbReference type="ARBA" id="ARBA00022692"/>
    </source>
</evidence>
<protein>
    <submittedName>
        <fullName evidence="11">Potassium/proton antiporter</fullName>
    </submittedName>
</protein>
<dbReference type="NCBIfam" id="NF003715">
    <property type="entry name" value="PRK05326.1-2"/>
    <property type="match status" value="1"/>
</dbReference>
<dbReference type="GO" id="GO:0015297">
    <property type="term" value="F:antiporter activity"/>
    <property type="evidence" value="ECO:0007669"/>
    <property type="project" value="UniProtKB-KW"/>
</dbReference>
<dbReference type="PANTHER" id="PTHR32507:SF7">
    <property type="entry name" value="K(+)_H(+) ANTIPORTER NHAP2"/>
    <property type="match status" value="1"/>
</dbReference>
<reference evidence="11" key="1">
    <citation type="submission" date="2020-08" db="EMBL/GenBank/DDBJ databases">
        <title>Genome public.</title>
        <authorList>
            <person name="Liu C."/>
            <person name="Sun Q."/>
        </authorList>
    </citation>
    <scope>NUCLEOTIDE SEQUENCE</scope>
    <source>
        <strain evidence="11">NSJ-55</strain>
    </source>
</reference>
<proteinExistence type="predicted"/>
<comment type="subcellular location">
    <subcellularLocation>
        <location evidence="1">Cell membrane</location>
        <topology evidence="1">Multi-pass membrane protein</topology>
    </subcellularLocation>
</comment>